<dbReference type="InterPro" id="IPR013563">
    <property type="entry name" value="Oligopep_ABC_C"/>
</dbReference>
<evidence type="ECO:0000313" key="8">
    <source>
        <dbReference type="Proteomes" id="UP000253420"/>
    </source>
</evidence>
<evidence type="ECO:0000256" key="5">
    <source>
        <dbReference type="ARBA" id="ARBA00022840"/>
    </source>
</evidence>
<evidence type="ECO:0000256" key="4">
    <source>
        <dbReference type="ARBA" id="ARBA00022741"/>
    </source>
</evidence>
<dbReference type="NCBIfam" id="NF008453">
    <property type="entry name" value="PRK11308.1"/>
    <property type="match status" value="2"/>
</dbReference>
<evidence type="ECO:0000313" key="7">
    <source>
        <dbReference type="EMBL" id="RCS25007.1"/>
    </source>
</evidence>
<organism evidence="7 8">
    <name type="scientific">Phyllobacterium salinisoli</name>
    <dbReference type="NCBI Taxonomy" id="1899321"/>
    <lineage>
        <taxon>Bacteria</taxon>
        <taxon>Pseudomonadati</taxon>
        <taxon>Pseudomonadota</taxon>
        <taxon>Alphaproteobacteria</taxon>
        <taxon>Hyphomicrobiales</taxon>
        <taxon>Phyllobacteriaceae</taxon>
        <taxon>Phyllobacterium</taxon>
    </lineage>
</organism>
<keyword evidence="4" id="KW-0547">Nucleotide-binding</keyword>
<gene>
    <name evidence="7" type="ORF">DUT91_06080</name>
</gene>
<dbReference type="InterPro" id="IPR050319">
    <property type="entry name" value="ABC_transp_ATP-bind"/>
</dbReference>
<dbReference type="SUPFAM" id="SSF52540">
    <property type="entry name" value="P-loop containing nucleoside triphosphate hydrolases"/>
    <property type="match status" value="2"/>
</dbReference>
<evidence type="ECO:0000259" key="6">
    <source>
        <dbReference type="PROSITE" id="PS50893"/>
    </source>
</evidence>
<reference evidence="7 8" key="1">
    <citation type="submission" date="2018-07" db="EMBL/GenBank/DDBJ databases">
        <title>The draft genome of Phyllobacterium salinisoli.</title>
        <authorList>
            <person name="Liu L."/>
            <person name="Li L."/>
            <person name="Zhang X."/>
            <person name="Liang L."/>
        </authorList>
    </citation>
    <scope>NUCLEOTIDE SEQUENCE [LARGE SCALE GENOMIC DNA]</scope>
    <source>
        <strain evidence="7 8">LLAN61</strain>
    </source>
</reference>
<dbReference type="PROSITE" id="PS50893">
    <property type="entry name" value="ABC_TRANSPORTER_2"/>
    <property type="match status" value="2"/>
</dbReference>
<name>A0A368K6J8_9HYPH</name>
<dbReference type="PROSITE" id="PS00211">
    <property type="entry name" value="ABC_TRANSPORTER_1"/>
    <property type="match status" value="2"/>
</dbReference>
<dbReference type="GO" id="GO:0015833">
    <property type="term" value="P:peptide transport"/>
    <property type="evidence" value="ECO:0007669"/>
    <property type="project" value="InterPro"/>
</dbReference>
<feature type="domain" description="ABC transporter" evidence="6">
    <location>
        <begin position="17"/>
        <end position="266"/>
    </location>
</feature>
<dbReference type="GO" id="GO:0005886">
    <property type="term" value="C:plasma membrane"/>
    <property type="evidence" value="ECO:0007669"/>
    <property type="project" value="UniProtKB-SubCell"/>
</dbReference>
<dbReference type="PANTHER" id="PTHR43776:SF7">
    <property type="entry name" value="D,D-DIPEPTIDE TRANSPORT ATP-BINDING PROTEIN DDPF-RELATED"/>
    <property type="match status" value="1"/>
</dbReference>
<proteinExistence type="inferred from homology"/>
<feature type="domain" description="ABC transporter" evidence="6">
    <location>
        <begin position="296"/>
        <end position="535"/>
    </location>
</feature>
<sequence length="551" mass="60366">MSGQMSGQTSGVPLLSVRDLSVIFTQSGRETLAVDHISFDIAKGETVALVGESGSGKSVSALSILKLLPYPSAAHPSGEILFNGDNLLGHDDRDLRRVRGNDIAMIFQEPMTSLNPLHTIERQVSEILKIHQGMGDKAARARTLELLNEVGIREPEKRLNAYPHQLSGGQRQRVMIAMALANKPALLIADEPTTALDVTVQAQILQLLADLKTAQDMSMLFITHDLGIVRKIADRVCVMTKGRIVETGPTKEIFDNPQHEYTRHLLAAEPKGEPPAANLAAPSVMEGRDVKVWFPIKKGFLRRTVDNVKAVDGIDVTIRAGQTLGVVGESGSGKTTLGLALSRMISSKGDIRFAGREIDRFSFKEMRPLRRELQIVFQDPFGSLSPRMSIADIIAEGLQVHEPGLSADERDARVVAALNEVNLDPETRFRYPHEFSGGQRQRIAIARAMVLNPRFVMLDEPTSALDMSVQAQVVDLLRALQKKHDLAYLFISHDLKVVRALANDVLVMRNGKAVEYGPAAEIFARPKEDYTKALMAAAFRMEAAEGGVVGQ</sequence>
<comment type="subcellular location">
    <subcellularLocation>
        <location evidence="1">Cell inner membrane</location>
        <topology evidence="1">Peripheral membrane protein</topology>
    </subcellularLocation>
</comment>
<dbReference type="InterPro" id="IPR017871">
    <property type="entry name" value="ABC_transporter-like_CS"/>
</dbReference>
<dbReference type="Gene3D" id="3.40.50.300">
    <property type="entry name" value="P-loop containing nucleotide triphosphate hydrolases"/>
    <property type="match status" value="2"/>
</dbReference>
<protein>
    <submittedName>
        <fullName evidence="7">ABC transporter ATP-binding protein</fullName>
    </submittedName>
</protein>
<keyword evidence="5 7" id="KW-0067">ATP-binding</keyword>
<dbReference type="SMART" id="SM00382">
    <property type="entry name" value="AAA"/>
    <property type="match status" value="2"/>
</dbReference>
<evidence type="ECO:0000256" key="3">
    <source>
        <dbReference type="ARBA" id="ARBA00022448"/>
    </source>
</evidence>
<evidence type="ECO:0000256" key="2">
    <source>
        <dbReference type="ARBA" id="ARBA00005417"/>
    </source>
</evidence>
<dbReference type="Proteomes" id="UP000253420">
    <property type="component" value="Unassembled WGS sequence"/>
</dbReference>
<comment type="caution">
    <text evidence="7">The sequence shown here is derived from an EMBL/GenBank/DDBJ whole genome shotgun (WGS) entry which is preliminary data.</text>
</comment>
<evidence type="ECO:0000256" key="1">
    <source>
        <dbReference type="ARBA" id="ARBA00004417"/>
    </source>
</evidence>
<dbReference type="OrthoDB" id="9802264at2"/>
<accession>A0A368K6J8</accession>
<dbReference type="NCBIfam" id="NF007739">
    <property type="entry name" value="PRK10419.1"/>
    <property type="match status" value="2"/>
</dbReference>
<dbReference type="RefSeq" id="WP_114439453.1">
    <property type="nucleotide sequence ID" value="NZ_QOZG01000002.1"/>
</dbReference>
<dbReference type="InterPro" id="IPR003439">
    <property type="entry name" value="ABC_transporter-like_ATP-bd"/>
</dbReference>
<dbReference type="AlphaFoldDB" id="A0A368K6J8"/>
<keyword evidence="8" id="KW-1185">Reference proteome</keyword>
<dbReference type="FunFam" id="3.40.50.300:FF:000016">
    <property type="entry name" value="Oligopeptide ABC transporter ATP-binding component"/>
    <property type="match status" value="2"/>
</dbReference>
<dbReference type="Pfam" id="PF08352">
    <property type="entry name" value="oligo_HPY"/>
    <property type="match status" value="2"/>
</dbReference>
<dbReference type="InterPro" id="IPR003593">
    <property type="entry name" value="AAA+_ATPase"/>
</dbReference>
<dbReference type="GO" id="GO:0016887">
    <property type="term" value="F:ATP hydrolysis activity"/>
    <property type="evidence" value="ECO:0007669"/>
    <property type="project" value="InterPro"/>
</dbReference>
<dbReference type="PANTHER" id="PTHR43776">
    <property type="entry name" value="TRANSPORT ATP-BINDING PROTEIN"/>
    <property type="match status" value="1"/>
</dbReference>
<keyword evidence="3" id="KW-0813">Transport</keyword>
<dbReference type="CDD" id="cd03257">
    <property type="entry name" value="ABC_NikE_OppD_transporters"/>
    <property type="match status" value="2"/>
</dbReference>
<dbReference type="EMBL" id="QOZG01000002">
    <property type="protein sequence ID" value="RCS25007.1"/>
    <property type="molecule type" value="Genomic_DNA"/>
</dbReference>
<dbReference type="GO" id="GO:0055085">
    <property type="term" value="P:transmembrane transport"/>
    <property type="evidence" value="ECO:0007669"/>
    <property type="project" value="UniProtKB-ARBA"/>
</dbReference>
<dbReference type="InterPro" id="IPR027417">
    <property type="entry name" value="P-loop_NTPase"/>
</dbReference>
<dbReference type="Pfam" id="PF00005">
    <property type="entry name" value="ABC_tran"/>
    <property type="match status" value="2"/>
</dbReference>
<comment type="similarity">
    <text evidence="2">Belongs to the ABC transporter superfamily.</text>
</comment>
<dbReference type="GO" id="GO:0005524">
    <property type="term" value="F:ATP binding"/>
    <property type="evidence" value="ECO:0007669"/>
    <property type="project" value="UniProtKB-KW"/>
</dbReference>